<dbReference type="Gene3D" id="3.10.450.190">
    <property type="match status" value="1"/>
</dbReference>
<gene>
    <name evidence="2" type="ORF">UFOVP242_120</name>
</gene>
<sequence length="743" mass="80468">MDPLITKTIQGALEDKIFNKIIALNLNIPNPILRAVISRVAEVEAVELVKQVTQASNTQLNVIPQNIIGPVNPVDVTNSNNGPTEITNNIDGIIQQQLLMQTTDRIVTKLQSQLRLALPTDKLGIINFDALSATLVQSITPTVGKTITTAVGGFADAVFGRGQKPKATTTNVETLYSTLSPEEALKKTDELFVSSAANSALEEAKKFDINSTDNKEKLEVLEKGFTDPNANYPSKDYAGISETNKLAQGDPRGTIVSDKNKNRMKGAKLPGGEAWDEPESAFRGAYPYNKVTQTESGHVIEIDDTPGSERLHIYHKSGTYVEIDSNGSVIKRTKGSSYEIIDRNGKISIAGRADISVNGACNIFVGNDANIEVEGDVNLTCHNDITAQAGGTFNMSAVEEFNIASGNVNIEAYYTMNQKAATMNIHGKEAMHLHSNADIKVEAINLYEKTSGSMYTQADGAISIKAADDTSIEGSNLHWNSGTASDSVGSVIAGSSNIGVISGRKDTTDNNKDDPLVLSLADSRSIALEEETQTTDDYNNQKNLIISEGFANAADLTKPPTAVDSTTVESEQSNFVEPDAKLKTVTQLPGNYNLTPNFTVEMLSSKAGVSRDPIRGHEGATYGEIVYNLQAIALNVLEPVKKIYPNMFVTSAFRDPGNAANAKTSQHPLGQGVDIQFKGITKQDYYDIASKLAKVLKYDQLILEYCSYTNNPWIHISYSVKNRSQVLTFFNHKTHSQGLTQLA</sequence>
<dbReference type="Gene3D" id="3.30.1380.10">
    <property type="match status" value="1"/>
</dbReference>
<feature type="region of interest" description="Disordered" evidence="1">
    <location>
        <begin position="244"/>
        <end position="278"/>
    </location>
</feature>
<proteinExistence type="predicted"/>
<dbReference type="SUPFAM" id="SSF55166">
    <property type="entry name" value="Hedgehog/DD-peptidase"/>
    <property type="match status" value="1"/>
</dbReference>
<dbReference type="SUPFAM" id="SSF69349">
    <property type="entry name" value="Phage fibre proteins"/>
    <property type="match status" value="1"/>
</dbReference>
<reference evidence="2" key="1">
    <citation type="submission" date="2020-05" db="EMBL/GenBank/DDBJ databases">
        <authorList>
            <person name="Chiriac C."/>
            <person name="Salcher M."/>
            <person name="Ghai R."/>
            <person name="Kavagutti S V."/>
        </authorList>
    </citation>
    <scope>NUCLEOTIDE SEQUENCE</scope>
</reference>
<evidence type="ECO:0008006" key="3">
    <source>
        <dbReference type="Google" id="ProtNLM"/>
    </source>
</evidence>
<protein>
    <recommendedName>
        <fullName evidence="3">Peptidase M15A, C-terminal</fullName>
    </recommendedName>
</protein>
<name>A0A6J7WUW9_9CAUD</name>
<evidence type="ECO:0000256" key="1">
    <source>
        <dbReference type="SAM" id="MobiDB-lite"/>
    </source>
</evidence>
<dbReference type="EMBL" id="LR798294">
    <property type="protein sequence ID" value="CAB5221879.1"/>
    <property type="molecule type" value="Genomic_DNA"/>
</dbReference>
<organism evidence="2">
    <name type="scientific">uncultured Caudovirales phage</name>
    <dbReference type="NCBI Taxonomy" id="2100421"/>
    <lineage>
        <taxon>Viruses</taxon>
        <taxon>Duplodnaviria</taxon>
        <taxon>Heunggongvirae</taxon>
        <taxon>Uroviricota</taxon>
        <taxon>Caudoviricetes</taxon>
        <taxon>Peduoviridae</taxon>
        <taxon>Maltschvirus</taxon>
        <taxon>Maltschvirus maltsch</taxon>
    </lineage>
</organism>
<dbReference type="InterPro" id="IPR009045">
    <property type="entry name" value="Zn_M74/Hedgehog-like"/>
</dbReference>
<accession>A0A6J7WUW9</accession>
<evidence type="ECO:0000313" key="2">
    <source>
        <dbReference type="EMBL" id="CAB5221879.1"/>
    </source>
</evidence>